<sequence length="197" mass="21941">MSRPEYLAPPEIFYNEEEARKYTQNSRIIDIQVQMCERAIELLVLPEDQPCYLLDLGCGSGLSGSVLEEQGHHWVGVDIAQAMLDVAVEREVEGDLLLGDMGHGCPFRAGCFDGAVSISALQWLCNADKASHKPIQRLYKFFSSLYACLTRSARAVLQFYPENSDQMELVTQQAMRAGFYGGVVVDYPNSTKAKSFS</sequence>
<dbReference type="PANTHER" id="PTHR12734:SF0">
    <property type="entry name" value="18S RRNA (GUANINE-N(7))-METHYLTRANSFERASE-RELATED"/>
    <property type="match status" value="1"/>
</dbReference>
<evidence type="ECO:0000256" key="6">
    <source>
        <dbReference type="ARBA" id="ARBA00022679"/>
    </source>
</evidence>
<comment type="subunit">
    <text evidence="11">Heterodimer with TRMT112; this heterodimerization is necessary for the metabolic stability and activity of the catalytic subunit BUD23. Interacts with GRIP1.</text>
</comment>
<dbReference type="AlphaFoldDB" id="A0ABD2MVH3"/>
<keyword evidence="8" id="KW-0539">Nucleus</keyword>
<feature type="domain" description="Methyltransferase type 11" evidence="15">
    <location>
        <begin position="54"/>
        <end position="130"/>
    </location>
</feature>
<dbReference type="GO" id="GO:0032259">
    <property type="term" value="P:methylation"/>
    <property type="evidence" value="ECO:0007669"/>
    <property type="project" value="UniProtKB-KW"/>
</dbReference>
<keyword evidence="7" id="KW-0949">S-adenosyl-L-methionine</keyword>
<evidence type="ECO:0000256" key="9">
    <source>
        <dbReference type="ARBA" id="ARBA00050374"/>
    </source>
</evidence>
<evidence type="ECO:0000313" key="16">
    <source>
        <dbReference type="EMBL" id="KAL3270468.1"/>
    </source>
</evidence>
<dbReference type="SUPFAM" id="SSF53335">
    <property type="entry name" value="S-adenosyl-L-methionine-dependent methyltransferases"/>
    <property type="match status" value="1"/>
</dbReference>
<gene>
    <name evidence="16" type="ORF">HHI36_021015</name>
</gene>
<evidence type="ECO:0000259" key="15">
    <source>
        <dbReference type="Pfam" id="PF08241"/>
    </source>
</evidence>
<proteinExistence type="inferred from homology"/>
<dbReference type="PANTHER" id="PTHR12734">
    <property type="entry name" value="METHYLTRANSFERASE-RELATED"/>
    <property type="match status" value="1"/>
</dbReference>
<evidence type="ECO:0000256" key="1">
    <source>
        <dbReference type="ARBA" id="ARBA00004123"/>
    </source>
</evidence>
<reference evidence="16 17" key="1">
    <citation type="journal article" date="2021" name="BMC Biol.">
        <title>Horizontally acquired antibacterial genes associated with adaptive radiation of ladybird beetles.</title>
        <authorList>
            <person name="Li H.S."/>
            <person name="Tang X.F."/>
            <person name="Huang Y.H."/>
            <person name="Xu Z.Y."/>
            <person name="Chen M.L."/>
            <person name="Du X.Y."/>
            <person name="Qiu B.Y."/>
            <person name="Chen P.T."/>
            <person name="Zhang W."/>
            <person name="Slipinski A."/>
            <person name="Escalona H.E."/>
            <person name="Waterhouse R.M."/>
            <person name="Zwick A."/>
            <person name="Pang H."/>
        </authorList>
    </citation>
    <scope>NUCLEOTIDE SEQUENCE [LARGE SCALE GENOMIC DNA]</scope>
    <source>
        <strain evidence="16">SYSU2018</strain>
    </source>
</reference>
<dbReference type="InterPro" id="IPR039769">
    <property type="entry name" value="Bud23-like"/>
</dbReference>
<comment type="similarity">
    <text evidence="3">Belongs to the class I-like SAM-binding methyltransferase superfamily. BUD23/WBSCR22 family.</text>
</comment>
<dbReference type="InterPro" id="IPR013216">
    <property type="entry name" value="Methyltransf_11"/>
</dbReference>
<comment type="caution">
    <text evidence="16">The sequence shown here is derived from an EMBL/GenBank/DDBJ whole genome shotgun (WGS) entry which is preliminary data.</text>
</comment>
<comment type="catalytic activity">
    <reaction evidence="9">
        <text>a guanosine in 18S rRNA + S-adenosyl-L-methionine = an N(7)-methylguanosine in 18S rRNA + S-adenosyl-L-homocysteine</text>
        <dbReference type="Rhea" id="RHEA:54584"/>
        <dbReference type="Rhea" id="RHEA-COMP:13937"/>
        <dbReference type="Rhea" id="RHEA-COMP:13938"/>
        <dbReference type="ChEBI" id="CHEBI:57856"/>
        <dbReference type="ChEBI" id="CHEBI:59789"/>
        <dbReference type="ChEBI" id="CHEBI:74269"/>
        <dbReference type="ChEBI" id="CHEBI:74480"/>
    </reaction>
</comment>
<dbReference type="Proteomes" id="UP001516400">
    <property type="component" value="Unassembled WGS sequence"/>
</dbReference>
<evidence type="ECO:0000256" key="8">
    <source>
        <dbReference type="ARBA" id="ARBA00023242"/>
    </source>
</evidence>
<evidence type="ECO:0000313" key="17">
    <source>
        <dbReference type="Proteomes" id="UP001516400"/>
    </source>
</evidence>
<evidence type="ECO:0000256" key="13">
    <source>
        <dbReference type="ARBA" id="ARBA00075516"/>
    </source>
</evidence>
<name>A0ABD2MVH3_9CUCU</name>
<evidence type="ECO:0000256" key="11">
    <source>
        <dbReference type="ARBA" id="ARBA00064164"/>
    </source>
</evidence>
<organism evidence="16 17">
    <name type="scientific">Cryptolaemus montrouzieri</name>
    <dbReference type="NCBI Taxonomy" id="559131"/>
    <lineage>
        <taxon>Eukaryota</taxon>
        <taxon>Metazoa</taxon>
        <taxon>Ecdysozoa</taxon>
        <taxon>Arthropoda</taxon>
        <taxon>Hexapoda</taxon>
        <taxon>Insecta</taxon>
        <taxon>Pterygota</taxon>
        <taxon>Neoptera</taxon>
        <taxon>Endopterygota</taxon>
        <taxon>Coleoptera</taxon>
        <taxon>Polyphaga</taxon>
        <taxon>Cucujiformia</taxon>
        <taxon>Coccinelloidea</taxon>
        <taxon>Coccinellidae</taxon>
        <taxon>Scymninae</taxon>
        <taxon>Scymnini</taxon>
        <taxon>Cryptolaemus</taxon>
    </lineage>
</organism>
<evidence type="ECO:0000256" key="7">
    <source>
        <dbReference type="ARBA" id="ARBA00022691"/>
    </source>
</evidence>
<protein>
    <recommendedName>
        <fullName evidence="12">18S rRNA (guanine-N(7))-methyltransferase</fullName>
    </recommendedName>
    <alternativeName>
        <fullName evidence="14">Bud site selection protein 23 homolog</fullName>
    </alternativeName>
    <alternativeName>
        <fullName evidence="13">rRNA methyltransferase and ribosome maturation factor</fullName>
    </alternativeName>
</protein>
<evidence type="ECO:0000256" key="10">
    <source>
        <dbReference type="ARBA" id="ARBA00059355"/>
    </source>
</evidence>
<dbReference type="InterPro" id="IPR029063">
    <property type="entry name" value="SAM-dependent_MTases_sf"/>
</dbReference>
<dbReference type="FunFam" id="3.40.50.150:FF:000017">
    <property type="entry name" value="probable 18S rRNA (Guanine-N(7))-methyltransferase"/>
    <property type="match status" value="1"/>
</dbReference>
<comment type="subcellular location">
    <subcellularLocation>
        <location evidence="2">Cytoplasm</location>
    </subcellularLocation>
    <subcellularLocation>
        <location evidence="1">Nucleus</location>
    </subcellularLocation>
</comment>
<dbReference type="Gene3D" id="3.40.50.150">
    <property type="entry name" value="Vaccinia Virus protein VP39"/>
    <property type="match status" value="1"/>
</dbReference>
<evidence type="ECO:0000256" key="3">
    <source>
        <dbReference type="ARBA" id="ARBA00005547"/>
    </source>
</evidence>
<dbReference type="GO" id="GO:0008168">
    <property type="term" value="F:methyltransferase activity"/>
    <property type="evidence" value="ECO:0007669"/>
    <property type="project" value="UniProtKB-KW"/>
</dbReference>
<dbReference type="EMBL" id="JABFTP020000042">
    <property type="protein sequence ID" value="KAL3270468.1"/>
    <property type="molecule type" value="Genomic_DNA"/>
</dbReference>
<keyword evidence="4" id="KW-0963">Cytoplasm</keyword>
<comment type="function">
    <text evidence="10">S-adenosyl-L-methionine-dependent methyltransferase that specifically methylates the N(7) position of a guanine in 18S rRNA. Requires the methyltransferase adapter protein TRM112 for full rRNA methyltransferase activity. Involved in the pre-rRNA processing steps leading to small-subunit rRNA production independently of its RNA-modifying catalytic activity. Important for biogenesis end export of the 40S ribosomal subunit independent on its methyltransferase activity. Locus-specific steroid receptor coactivator. Potentiates transactivation by glucocorticoid (NR3C1), mineralocorticoid (NR3C2), androgen (AR) and progesterone (PGR) receptors. Required for the maintenance of open chromatin at the TSC22D3/GILZ locus to facilitate NR3C1 loading on the response elements. Required for maintenance of dimethylation on histone H3 'Lys-79' (H3K79me2), although direct histone methyltransferase activity is not observed in vitro.</text>
</comment>
<evidence type="ECO:0000256" key="5">
    <source>
        <dbReference type="ARBA" id="ARBA00022603"/>
    </source>
</evidence>
<dbReference type="GO" id="GO:0005730">
    <property type="term" value="C:nucleolus"/>
    <property type="evidence" value="ECO:0007669"/>
    <property type="project" value="UniProtKB-ARBA"/>
</dbReference>
<evidence type="ECO:0000256" key="12">
    <source>
        <dbReference type="ARBA" id="ARBA00074415"/>
    </source>
</evidence>
<keyword evidence="17" id="KW-1185">Reference proteome</keyword>
<dbReference type="GO" id="GO:0006364">
    <property type="term" value="P:rRNA processing"/>
    <property type="evidence" value="ECO:0007669"/>
    <property type="project" value="UniProtKB-ARBA"/>
</dbReference>
<dbReference type="GO" id="GO:0005737">
    <property type="term" value="C:cytoplasm"/>
    <property type="evidence" value="ECO:0007669"/>
    <property type="project" value="UniProtKB-SubCell"/>
</dbReference>
<dbReference type="CDD" id="cd02440">
    <property type="entry name" value="AdoMet_MTases"/>
    <property type="match status" value="1"/>
</dbReference>
<evidence type="ECO:0000256" key="4">
    <source>
        <dbReference type="ARBA" id="ARBA00022490"/>
    </source>
</evidence>
<dbReference type="Pfam" id="PF08241">
    <property type="entry name" value="Methyltransf_11"/>
    <property type="match status" value="1"/>
</dbReference>
<keyword evidence="5" id="KW-0489">Methyltransferase</keyword>
<accession>A0ABD2MVH3</accession>
<keyword evidence="6" id="KW-0808">Transferase</keyword>
<evidence type="ECO:0000256" key="14">
    <source>
        <dbReference type="ARBA" id="ARBA00081208"/>
    </source>
</evidence>
<evidence type="ECO:0000256" key="2">
    <source>
        <dbReference type="ARBA" id="ARBA00004496"/>
    </source>
</evidence>